<evidence type="ECO:0000256" key="4">
    <source>
        <dbReference type="ARBA" id="ARBA00022692"/>
    </source>
</evidence>
<dbReference type="AlphaFoldDB" id="A0AAV2SJD7"/>
<evidence type="ECO:0000256" key="5">
    <source>
        <dbReference type="ARBA" id="ARBA00022968"/>
    </source>
</evidence>
<keyword evidence="11" id="KW-1185">Reference proteome</keyword>
<evidence type="ECO:0000256" key="1">
    <source>
        <dbReference type="ARBA" id="ARBA00004323"/>
    </source>
</evidence>
<sequence length="148" mass="17086">INMEINEESIDETDVHELHKKEAAPDDSHIEQPQQQLLQPLQPTEPEICKARDSVVFLKTHKCASSTVQRIFLRYGKSHNLTFALPAVANYIGHPMSFIKSLIPKHLRTPDEIYNMIVVHTRFNYENMAKAVNKDARWVTILREPLSQ</sequence>
<evidence type="ECO:0000313" key="11">
    <source>
        <dbReference type="Proteomes" id="UP001497623"/>
    </source>
</evidence>
<keyword evidence="6" id="KW-1133">Transmembrane helix</keyword>
<dbReference type="PANTHER" id="PTHR14647:SF87">
    <property type="entry name" value="PUTATIVE-RELATED"/>
    <property type="match status" value="1"/>
</dbReference>
<evidence type="ECO:0000313" key="10">
    <source>
        <dbReference type="EMBL" id="CAL4191130.1"/>
    </source>
</evidence>
<evidence type="ECO:0000256" key="7">
    <source>
        <dbReference type="ARBA" id="ARBA00023034"/>
    </source>
</evidence>
<dbReference type="GO" id="GO:0009247">
    <property type="term" value="P:glycolipid biosynthetic process"/>
    <property type="evidence" value="ECO:0007669"/>
    <property type="project" value="InterPro"/>
</dbReference>
<evidence type="ECO:0000256" key="8">
    <source>
        <dbReference type="ARBA" id="ARBA00023136"/>
    </source>
</evidence>
<dbReference type="Gene3D" id="3.40.50.300">
    <property type="entry name" value="P-loop containing nucleotide triphosphate hydrolases"/>
    <property type="match status" value="1"/>
</dbReference>
<dbReference type="Pfam" id="PF06990">
    <property type="entry name" value="Gal-3-0_sulfotr"/>
    <property type="match status" value="1"/>
</dbReference>
<protein>
    <submittedName>
        <fullName evidence="10">Uncharacterized protein</fullName>
    </submittedName>
</protein>
<evidence type="ECO:0000256" key="3">
    <source>
        <dbReference type="ARBA" id="ARBA00022679"/>
    </source>
</evidence>
<comment type="similarity">
    <text evidence="2">Belongs to the galactose-3-O-sulfotransferase family.</text>
</comment>
<keyword evidence="8" id="KW-0472">Membrane</keyword>
<dbReference type="InterPro" id="IPR027417">
    <property type="entry name" value="P-loop_NTPase"/>
</dbReference>
<comment type="caution">
    <text evidence="10">The sequence shown here is derived from an EMBL/GenBank/DDBJ whole genome shotgun (WGS) entry which is preliminary data.</text>
</comment>
<organism evidence="10 11">
    <name type="scientific">Meganyctiphanes norvegica</name>
    <name type="common">Northern krill</name>
    <name type="synonym">Thysanopoda norvegica</name>
    <dbReference type="NCBI Taxonomy" id="48144"/>
    <lineage>
        <taxon>Eukaryota</taxon>
        <taxon>Metazoa</taxon>
        <taxon>Ecdysozoa</taxon>
        <taxon>Arthropoda</taxon>
        <taxon>Crustacea</taxon>
        <taxon>Multicrustacea</taxon>
        <taxon>Malacostraca</taxon>
        <taxon>Eumalacostraca</taxon>
        <taxon>Eucarida</taxon>
        <taxon>Euphausiacea</taxon>
        <taxon>Euphausiidae</taxon>
        <taxon>Meganyctiphanes</taxon>
    </lineage>
</organism>
<gene>
    <name evidence="10" type="ORF">MNOR_LOCUS36559</name>
</gene>
<feature type="non-terminal residue" evidence="10">
    <location>
        <position position="148"/>
    </location>
</feature>
<dbReference type="GO" id="GO:0000139">
    <property type="term" value="C:Golgi membrane"/>
    <property type="evidence" value="ECO:0007669"/>
    <property type="project" value="UniProtKB-SubCell"/>
</dbReference>
<reference evidence="10 11" key="1">
    <citation type="submission" date="2024-05" db="EMBL/GenBank/DDBJ databases">
        <authorList>
            <person name="Wallberg A."/>
        </authorList>
    </citation>
    <scope>NUCLEOTIDE SEQUENCE [LARGE SCALE GENOMIC DNA]</scope>
</reference>
<dbReference type="PANTHER" id="PTHR14647">
    <property type="entry name" value="GALACTOSE-3-O-SULFOTRANSFERASE"/>
    <property type="match status" value="1"/>
</dbReference>
<comment type="subcellular location">
    <subcellularLocation>
        <location evidence="1">Golgi apparatus membrane</location>
        <topology evidence="1">Single-pass type II membrane protein</topology>
    </subcellularLocation>
</comment>
<dbReference type="InterPro" id="IPR009729">
    <property type="entry name" value="Gal-3-0_sulfotransfrase"/>
</dbReference>
<dbReference type="GO" id="GO:0001733">
    <property type="term" value="F:galactosylceramide sulfotransferase activity"/>
    <property type="evidence" value="ECO:0007669"/>
    <property type="project" value="InterPro"/>
</dbReference>
<name>A0AAV2SJD7_MEGNR</name>
<keyword evidence="7" id="KW-0333">Golgi apparatus</keyword>
<keyword evidence="4" id="KW-0812">Transmembrane</keyword>
<evidence type="ECO:0000256" key="2">
    <source>
        <dbReference type="ARBA" id="ARBA00008124"/>
    </source>
</evidence>
<keyword evidence="5" id="KW-0735">Signal-anchor</keyword>
<keyword evidence="9" id="KW-0325">Glycoprotein</keyword>
<accession>A0AAV2SJD7</accession>
<keyword evidence="3" id="KW-0808">Transferase</keyword>
<dbReference type="EMBL" id="CAXKWB010067566">
    <property type="protein sequence ID" value="CAL4191130.1"/>
    <property type="molecule type" value="Genomic_DNA"/>
</dbReference>
<evidence type="ECO:0000256" key="6">
    <source>
        <dbReference type="ARBA" id="ARBA00022989"/>
    </source>
</evidence>
<feature type="non-terminal residue" evidence="10">
    <location>
        <position position="1"/>
    </location>
</feature>
<evidence type="ECO:0000256" key="9">
    <source>
        <dbReference type="ARBA" id="ARBA00023180"/>
    </source>
</evidence>
<dbReference type="Proteomes" id="UP001497623">
    <property type="component" value="Unassembled WGS sequence"/>
</dbReference>
<proteinExistence type="inferred from homology"/>